<proteinExistence type="predicted"/>
<feature type="region of interest" description="Disordered" evidence="1">
    <location>
        <begin position="1"/>
        <end position="45"/>
    </location>
</feature>
<name>A0A4C1V5N7_EUMVA</name>
<evidence type="ECO:0000313" key="2">
    <source>
        <dbReference type="EMBL" id="GBP33324.1"/>
    </source>
</evidence>
<gene>
    <name evidence="2" type="ORF">EVAR_30913_1</name>
</gene>
<evidence type="ECO:0000256" key="1">
    <source>
        <dbReference type="SAM" id="MobiDB-lite"/>
    </source>
</evidence>
<sequence>MRVRTYTPLGRAPGVDGPGGLGQRRRSDVRQKQLSLRNGGRKPSLHPSILCCGLLFMILLDYVKVAGAGAHAVLAYRRARAVACRGRCAPAGGAGARPGGGV</sequence>
<comment type="caution">
    <text evidence="2">The sequence shown here is derived from an EMBL/GenBank/DDBJ whole genome shotgun (WGS) entry which is preliminary data.</text>
</comment>
<dbReference type="EMBL" id="BGZK01000272">
    <property type="protein sequence ID" value="GBP33324.1"/>
    <property type="molecule type" value="Genomic_DNA"/>
</dbReference>
<dbReference type="Proteomes" id="UP000299102">
    <property type="component" value="Unassembled WGS sequence"/>
</dbReference>
<evidence type="ECO:0000313" key="3">
    <source>
        <dbReference type="Proteomes" id="UP000299102"/>
    </source>
</evidence>
<reference evidence="2 3" key="1">
    <citation type="journal article" date="2019" name="Commun. Biol.">
        <title>The bagworm genome reveals a unique fibroin gene that provides high tensile strength.</title>
        <authorList>
            <person name="Kono N."/>
            <person name="Nakamura H."/>
            <person name="Ohtoshi R."/>
            <person name="Tomita M."/>
            <person name="Numata K."/>
            <person name="Arakawa K."/>
        </authorList>
    </citation>
    <scope>NUCLEOTIDE SEQUENCE [LARGE SCALE GENOMIC DNA]</scope>
</reference>
<organism evidence="2 3">
    <name type="scientific">Eumeta variegata</name>
    <name type="common">Bagworm moth</name>
    <name type="synonym">Eumeta japonica</name>
    <dbReference type="NCBI Taxonomy" id="151549"/>
    <lineage>
        <taxon>Eukaryota</taxon>
        <taxon>Metazoa</taxon>
        <taxon>Ecdysozoa</taxon>
        <taxon>Arthropoda</taxon>
        <taxon>Hexapoda</taxon>
        <taxon>Insecta</taxon>
        <taxon>Pterygota</taxon>
        <taxon>Neoptera</taxon>
        <taxon>Endopterygota</taxon>
        <taxon>Lepidoptera</taxon>
        <taxon>Glossata</taxon>
        <taxon>Ditrysia</taxon>
        <taxon>Tineoidea</taxon>
        <taxon>Psychidae</taxon>
        <taxon>Oiketicinae</taxon>
        <taxon>Eumeta</taxon>
    </lineage>
</organism>
<accession>A0A4C1V5N7</accession>
<dbReference type="AlphaFoldDB" id="A0A4C1V5N7"/>
<keyword evidence="3" id="KW-1185">Reference proteome</keyword>
<protein>
    <submittedName>
        <fullName evidence="2">Uncharacterized protein</fullName>
    </submittedName>
</protein>